<dbReference type="EMBL" id="JACHGJ010000001">
    <property type="protein sequence ID" value="MBB6479192.1"/>
    <property type="molecule type" value="Genomic_DNA"/>
</dbReference>
<protein>
    <submittedName>
        <fullName evidence="1">Uncharacterized protein</fullName>
    </submittedName>
</protein>
<evidence type="ECO:0000313" key="1">
    <source>
        <dbReference type="EMBL" id="MBB6479192.1"/>
    </source>
</evidence>
<dbReference type="Gene3D" id="2.60.40.2360">
    <property type="entry name" value="Intracellular proteinase inhibitor BsuPI"/>
    <property type="match status" value="1"/>
</dbReference>
<reference evidence="1 2" key="1">
    <citation type="submission" date="2020-08" db="EMBL/GenBank/DDBJ databases">
        <title>Genomic Encyclopedia of Type Strains, Phase IV (KMG-IV): sequencing the most valuable type-strain genomes for metagenomic binning, comparative biology and taxonomic classification.</title>
        <authorList>
            <person name="Goeker M."/>
        </authorList>
    </citation>
    <scope>NUCLEOTIDE SEQUENCE [LARGE SCALE GENOMIC DNA]</scope>
    <source>
        <strain evidence="1 2">DSM 2461</strain>
    </source>
</reference>
<accession>A0A841R9Q9</accession>
<evidence type="ECO:0000313" key="2">
    <source>
        <dbReference type="Proteomes" id="UP000587760"/>
    </source>
</evidence>
<dbReference type="RefSeq" id="WP_184744148.1">
    <property type="nucleotide sequence ID" value="NZ_JACHGJ010000001.1"/>
</dbReference>
<dbReference type="InterPro" id="IPR038144">
    <property type="entry name" value="IPI"/>
</dbReference>
<organism evidence="1 2">
    <name type="scientific">Spirochaeta isovalerica</name>
    <dbReference type="NCBI Taxonomy" id="150"/>
    <lineage>
        <taxon>Bacteria</taxon>
        <taxon>Pseudomonadati</taxon>
        <taxon>Spirochaetota</taxon>
        <taxon>Spirochaetia</taxon>
        <taxon>Spirochaetales</taxon>
        <taxon>Spirochaetaceae</taxon>
        <taxon>Spirochaeta</taxon>
    </lineage>
</organism>
<comment type="caution">
    <text evidence="1">The sequence shown here is derived from an EMBL/GenBank/DDBJ whole genome shotgun (WGS) entry which is preliminary data.</text>
</comment>
<sequence length="315" mass="37205">MFYRNLIAILFIFTTFHIYAADYNKVDFSIRYFDKKIYYPGDSVQIKASIINNSPDKFSFNLSENKIFNVKLNVKTMSNQSLNPSENYIINSSRNSNTFYREITLDPGEEFSFIVDLDDYTDIGSPGMYIIDGMFTTDLNNPDNFLLISNRLPLSIRPGSSEREFTEYLDYRTGEILRAEPIPPDEAVRYMLEARQQSVWPRFFLYIDLLELMLNDSNKKRQYERSTEEEQQVMLRNFREDMEGERLRSDQSIVIIPSDFEILHTSYNADRATVIVREEFLQTGYTAVKSYTYYLHRKNGIWKIYNYEVKNIGTK</sequence>
<gene>
    <name evidence="1" type="ORF">HNR50_000825</name>
</gene>
<proteinExistence type="predicted"/>
<dbReference type="Proteomes" id="UP000587760">
    <property type="component" value="Unassembled WGS sequence"/>
</dbReference>
<name>A0A841R9Q9_9SPIO</name>
<dbReference type="AlphaFoldDB" id="A0A841R9Q9"/>
<keyword evidence="2" id="KW-1185">Reference proteome</keyword>